<dbReference type="AlphaFoldDB" id="A0A8J2KNQ5"/>
<name>A0A8J2KNQ5_9HEXA</name>
<feature type="transmembrane region" description="Helical" evidence="1">
    <location>
        <begin position="50"/>
        <end position="67"/>
    </location>
</feature>
<keyword evidence="1" id="KW-1133">Transmembrane helix</keyword>
<sequence length="76" mass="8621">MVMSEISSSREVSFVIILVLLVILLLLTILTLYMAVMLIRGSNNKNPRQINIWIIYAKILLVIYAEIEDSEKALVA</sequence>
<feature type="transmembrane region" description="Helical" evidence="1">
    <location>
        <begin position="12"/>
        <end position="38"/>
    </location>
</feature>
<keyword evidence="1" id="KW-0472">Membrane</keyword>
<organism evidence="2 3">
    <name type="scientific">Allacma fusca</name>
    <dbReference type="NCBI Taxonomy" id="39272"/>
    <lineage>
        <taxon>Eukaryota</taxon>
        <taxon>Metazoa</taxon>
        <taxon>Ecdysozoa</taxon>
        <taxon>Arthropoda</taxon>
        <taxon>Hexapoda</taxon>
        <taxon>Collembola</taxon>
        <taxon>Symphypleona</taxon>
        <taxon>Sminthuridae</taxon>
        <taxon>Allacma</taxon>
    </lineage>
</organism>
<keyword evidence="3" id="KW-1185">Reference proteome</keyword>
<gene>
    <name evidence="2" type="ORF">AFUS01_LOCUS28921</name>
</gene>
<evidence type="ECO:0000313" key="2">
    <source>
        <dbReference type="EMBL" id="CAG7818415.1"/>
    </source>
</evidence>
<accession>A0A8J2KNQ5</accession>
<keyword evidence="1" id="KW-0812">Transmembrane</keyword>
<proteinExistence type="predicted"/>
<protein>
    <submittedName>
        <fullName evidence="2">Uncharacterized protein</fullName>
    </submittedName>
</protein>
<evidence type="ECO:0000313" key="3">
    <source>
        <dbReference type="Proteomes" id="UP000708208"/>
    </source>
</evidence>
<dbReference type="EMBL" id="CAJVCH010420314">
    <property type="protein sequence ID" value="CAG7818415.1"/>
    <property type="molecule type" value="Genomic_DNA"/>
</dbReference>
<dbReference type="Proteomes" id="UP000708208">
    <property type="component" value="Unassembled WGS sequence"/>
</dbReference>
<comment type="caution">
    <text evidence="2">The sequence shown here is derived from an EMBL/GenBank/DDBJ whole genome shotgun (WGS) entry which is preliminary data.</text>
</comment>
<reference evidence="2" key="1">
    <citation type="submission" date="2021-06" db="EMBL/GenBank/DDBJ databases">
        <authorList>
            <person name="Hodson N. C."/>
            <person name="Mongue J. A."/>
            <person name="Jaron S. K."/>
        </authorList>
    </citation>
    <scope>NUCLEOTIDE SEQUENCE</scope>
</reference>
<evidence type="ECO:0000256" key="1">
    <source>
        <dbReference type="SAM" id="Phobius"/>
    </source>
</evidence>